<evidence type="ECO:0000313" key="1">
    <source>
        <dbReference type="EMBL" id="EQD61269.1"/>
    </source>
</evidence>
<reference evidence="1" key="1">
    <citation type="submission" date="2013-08" db="EMBL/GenBank/DDBJ databases">
        <authorList>
            <person name="Mendez C."/>
            <person name="Richter M."/>
            <person name="Ferrer M."/>
            <person name="Sanchez J."/>
        </authorList>
    </citation>
    <scope>NUCLEOTIDE SEQUENCE</scope>
</reference>
<gene>
    <name evidence="1" type="ORF">B1A_09766</name>
</gene>
<comment type="caution">
    <text evidence="1">The sequence shown here is derived from an EMBL/GenBank/DDBJ whole genome shotgun (WGS) entry which is preliminary data.</text>
</comment>
<dbReference type="InterPro" id="IPR021890">
    <property type="entry name" value="DUF3501"/>
</dbReference>
<reference evidence="1" key="2">
    <citation type="journal article" date="2014" name="ISME J.">
        <title>Microbial stratification in low pH oxic and suboxic macroscopic growths along an acid mine drainage.</title>
        <authorList>
            <person name="Mendez-Garcia C."/>
            <person name="Mesa V."/>
            <person name="Sprenger R.R."/>
            <person name="Richter M."/>
            <person name="Diez M.S."/>
            <person name="Solano J."/>
            <person name="Bargiela R."/>
            <person name="Golyshina O.V."/>
            <person name="Manteca A."/>
            <person name="Ramos J.L."/>
            <person name="Gallego J.R."/>
            <person name="Llorente I."/>
            <person name="Martins Dos Santos V.A."/>
            <person name="Jensen O.N."/>
            <person name="Pelaez A.I."/>
            <person name="Sanchez J."/>
            <person name="Ferrer M."/>
        </authorList>
    </citation>
    <scope>NUCLEOTIDE SEQUENCE</scope>
</reference>
<protein>
    <submittedName>
        <fullName evidence="1">Uncharacterized protein</fullName>
    </submittedName>
</protein>
<dbReference type="EMBL" id="AUZX01006960">
    <property type="protein sequence ID" value="EQD61269.1"/>
    <property type="molecule type" value="Genomic_DNA"/>
</dbReference>
<name>T1C7G6_9ZZZZ</name>
<dbReference type="AlphaFoldDB" id="T1C7G6"/>
<sequence length="67" mass="6909">SSGAAGSKCVATTRSYAIADEDLERENEEKTSAVHFLRFELAAPMIAALRGGAPLARASITSTIGIG</sequence>
<organism evidence="1">
    <name type="scientific">mine drainage metagenome</name>
    <dbReference type="NCBI Taxonomy" id="410659"/>
    <lineage>
        <taxon>unclassified sequences</taxon>
        <taxon>metagenomes</taxon>
        <taxon>ecological metagenomes</taxon>
    </lineage>
</organism>
<proteinExistence type="predicted"/>
<dbReference type="Pfam" id="PF12007">
    <property type="entry name" value="DUF3501"/>
    <property type="match status" value="1"/>
</dbReference>
<accession>T1C7G6</accession>
<feature type="non-terminal residue" evidence="1">
    <location>
        <position position="1"/>
    </location>
</feature>